<evidence type="ECO:0000313" key="6">
    <source>
        <dbReference type="Proteomes" id="UP000503399"/>
    </source>
</evidence>
<dbReference type="Pfam" id="PF02801">
    <property type="entry name" value="Ketoacyl-synt_C"/>
    <property type="match status" value="1"/>
</dbReference>
<reference evidence="5 6" key="1">
    <citation type="submission" date="2020-02" db="EMBL/GenBank/DDBJ databases">
        <authorList>
            <person name="Hogendoorn C."/>
        </authorList>
    </citation>
    <scope>NUCLEOTIDE SEQUENCE [LARGE SCALE GENOMIC DNA]</scope>
    <source>
        <strain evidence="5">R501</strain>
    </source>
</reference>
<dbReference type="Gene3D" id="3.40.47.10">
    <property type="match status" value="2"/>
</dbReference>
<dbReference type="InterPro" id="IPR014030">
    <property type="entry name" value="Ketoacyl_synth_N"/>
</dbReference>
<evidence type="ECO:0000313" key="5">
    <source>
        <dbReference type="EMBL" id="CAB1130093.1"/>
    </source>
</evidence>
<dbReference type="NCBIfam" id="NF005589">
    <property type="entry name" value="PRK07314.1"/>
    <property type="match status" value="1"/>
</dbReference>
<comment type="similarity">
    <text evidence="1 3">Belongs to the thiolase-like superfamily. Beta-ketoacyl-ACP synthases family.</text>
</comment>
<keyword evidence="2 3" id="KW-0808">Transferase</keyword>
<feature type="domain" description="Ketosynthase family 3 (KS3)" evidence="4">
    <location>
        <begin position="3"/>
        <end position="403"/>
    </location>
</feature>
<dbReference type="Pfam" id="PF00109">
    <property type="entry name" value="ketoacyl-synt"/>
    <property type="match status" value="1"/>
</dbReference>
<dbReference type="GO" id="GO:0006633">
    <property type="term" value="P:fatty acid biosynthetic process"/>
    <property type="evidence" value="ECO:0007669"/>
    <property type="project" value="InterPro"/>
</dbReference>
<accession>A0A6F8ZK83</accession>
<evidence type="ECO:0000256" key="1">
    <source>
        <dbReference type="ARBA" id="ARBA00008467"/>
    </source>
</evidence>
<name>A0A6F8ZK83_9FIRM</name>
<dbReference type="GO" id="GO:0004315">
    <property type="term" value="F:3-oxoacyl-[acyl-carrier-protein] synthase activity"/>
    <property type="evidence" value="ECO:0007669"/>
    <property type="project" value="UniProtKB-EC"/>
</dbReference>
<keyword evidence="5" id="KW-0012">Acyltransferase</keyword>
<organism evidence="5 6">
    <name type="scientific">Candidatus Hydrogenisulfobacillus filiaventi</name>
    <dbReference type="NCBI Taxonomy" id="2707344"/>
    <lineage>
        <taxon>Bacteria</taxon>
        <taxon>Bacillati</taxon>
        <taxon>Bacillota</taxon>
        <taxon>Clostridia</taxon>
        <taxon>Eubacteriales</taxon>
        <taxon>Clostridiales Family XVII. Incertae Sedis</taxon>
        <taxon>Candidatus Hydrogenisulfobacillus</taxon>
    </lineage>
</organism>
<dbReference type="EC" id="2.3.1.179" evidence="5"/>
<gene>
    <name evidence="5" type="primary">fabF</name>
    <name evidence="5" type="ORF">R50_2601</name>
</gene>
<dbReference type="SMART" id="SM00825">
    <property type="entry name" value="PKS_KS"/>
    <property type="match status" value="1"/>
</dbReference>
<keyword evidence="6" id="KW-1185">Reference proteome</keyword>
<evidence type="ECO:0000259" key="4">
    <source>
        <dbReference type="PROSITE" id="PS52004"/>
    </source>
</evidence>
<dbReference type="KEGG" id="hfv:R50_2601"/>
<dbReference type="PROSITE" id="PS00606">
    <property type="entry name" value="KS3_1"/>
    <property type="match status" value="1"/>
</dbReference>
<sequence>MGRRNVVITGMGAVTAFGRSVEALWAGLLAGRPALAPERVLGVPRPVVMGRVPDGAAEDGLDPRLVRQTDRFIRFALVAAEEAVRQAGDPFAAVPARRVGVVLGNSAGGLETVREGTLTLERGGRLHPHFVPAFIPNLAAAHIAIRFGLEGPNLTVSTACASGTDALGVALDWIRAGRADVVVTGGAESLLVPEMIGGLSATRAVSPVGDPEIACRPFDAHRSGMVMGEGAGILIFEAEETARARGARPLARVLGYGTHGDGTHPVAPAADGHGERAAMEDCLADAGLDPAAVDYINAHGTGTLLGDRIEWESIAAVVGTRPLVSSIKGATGHLLGAAGAVEAVVTVEALTRGCIPPTTGHRIPDPACPLRVVAGQAYTGPVQVALSNSFGFGGQNATIALARYEGSGL</sequence>
<protein>
    <submittedName>
        <fullName evidence="5">3-oxoacyl-[acyl-carrier-protein] synthase 2</fullName>
        <ecNumber evidence="5">2.3.1.179</ecNumber>
    </submittedName>
</protein>
<evidence type="ECO:0000256" key="3">
    <source>
        <dbReference type="RuleBase" id="RU003694"/>
    </source>
</evidence>
<dbReference type="EMBL" id="LR778114">
    <property type="protein sequence ID" value="CAB1130093.1"/>
    <property type="molecule type" value="Genomic_DNA"/>
</dbReference>
<dbReference type="CDD" id="cd00834">
    <property type="entry name" value="KAS_I_II"/>
    <property type="match status" value="1"/>
</dbReference>
<evidence type="ECO:0000256" key="2">
    <source>
        <dbReference type="ARBA" id="ARBA00022679"/>
    </source>
</evidence>
<dbReference type="AlphaFoldDB" id="A0A6F8ZK83"/>
<dbReference type="InterPro" id="IPR016039">
    <property type="entry name" value="Thiolase-like"/>
</dbReference>
<dbReference type="PROSITE" id="PS52004">
    <property type="entry name" value="KS3_2"/>
    <property type="match status" value="1"/>
</dbReference>
<proteinExistence type="inferred from homology"/>
<dbReference type="InterPro" id="IPR014031">
    <property type="entry name" value="Ketoacyl_synth_C"/>
</dbReference>
<dbReference type="InterPro" id="IPR020841">
    <property type="entry name" value="PKS_Beta-ketoAc_synthase_dom"/>
</dbReference>
<dbReference type="InterPro" id="IPR000794">
    <property type="entry name" value="Beta-ketoacyl_synthase"/>
</dbReference>
<dbReference type="PANTHER" id="PTHR11712:SF336">
    <property type="entry name" value="3-OXOACYL-[ACYL-CARRIER-PROTEIN] SYNTHASE, MITOCHONDRIAL"/>
    <property type="match status" value="1"/>
</dbReference>
<dbReference type="InterPro" id="IPR018201">
    <property type="entry name" value="Ketoacyl_synth_AS"/>
</dbReference>
<dbReference type="SUPFAM" id="SSF53901">
    <property type="entry name" value="Thiolase-like"/>
    <property type="match status" value="2"/>
</dbReference>
<dbReference type="Proteomes" id="UP000503399">
    <property type="component" value="Chromosome"/>
</dbReference>
<dbReference type="PANTHER" id="PTHR11712">
    <property type="entry name" value="POLYKETIDE SYNTHASE-RELATED"/>
    <property type="match status" value="1"/>
</dbReference>